<evidence type="ECO:0000256" key="6">
    <source>
        <dbReference type="ARBA" id="ARBA00023077"/>
    </source>
</evidence>
<comment type="subcellular location">
    <subcellularLocation>
        <location evidence="1 10">Cell outer membrane</location>
        <topology evidence="1 10">Multi-pass membrane protein</topology>
    </subcellularLocation>
</comment>
<feature type="domain" description="TonB-dependent receptor plug" evidence="14">
    <location>
        <begin position="113"/>
        <end position="238"/>
    </location>
</feature>
<dbReference type="GO" id="GO:0044718">
    <property type="term" value="P:siderophore transmembrane transport"/>
    <property type="evidence" value="ECO:0007669"/>
    <property type="project" value="TreeGrafter"/>
</dbReference>
<keyword evidence="6 11" id="KW-0798">TonB box</keyword>
<keyword evidence="3 10" id="KW-1134">Transmembrane beta strand</keyword>
<evidence type="ECO:0000256" key="5">
    <source>
        <dbReference type="ARBA" id="ARBA00022729"/>
    </source>
</evidence>
<evidence type="ECO:0000256" key="7">
    <source>
        <dbReference type="ARBA" id="ARBA00023136"/>
    </source>
</evidence>
<dbReference type="Gene3D" id="2.170.130.10">
    <property type="entry name" value="TonB-dependent receptor, plug domain"/>
    <property type="match status" value="1"/>
</dbReference>
<dbReference type="InterPro" id="IPR037066">
    <property type="entry name" value="Plug_dom_sf"/>
</dbReference>
<evidence type="ECO:0000256" key="2">
    <source>
        <dbReference type="ARBA" id="ARBA00022448"/>
    </source>
</evidence>
<evidence type="ECO:0000256" key="12">
    <source>
        <dbReference type="SAM" id="SignalP"/>
    </source>
</evidence>
<dbReference type="InterPro" id="IPR023997">
    <property type="entry name" value="TonB-dep_OMP_SusC/RagA_CS"/>
</dbReference>
<proteinExistence type="inferred from homology"/>
<dbReference type="PANTHER" id="PTHR30069:SF29">
    <property type="entry name" value="HEMOGLOBIN AND HEMOGLOBIN-HAPTOGLOBIN-BINDING PROTEIN 1-RELATED"/>
    <property type="match status" value="1"/>
</dbReference>
<evidence type="ECO:0000259" key="13">
    <source>
        <dbReference type="Pfam" id="PF00593"/>
    </source>
</evidence>
<evidence type="ECO:0000313" key="15">
    <source>
        <dbReference type="EMBL" id="TKK66415.1"/>
    </source>
</evidence>
<feature type="domain" description="TonB-dependent receptor-like beta-barrel" evidence="13">
    <location>
        <begin position="461"/>
        <end position="886"/>
    </location>
</feature>
<dbReference type="Proteomes" id="UP000305848">
    <property type="component" value="Unassembled WGS sequence"/>
</dbReference>
<dbReference type="AlphaFoldDB" id="A0A4U3KV29"/>
<reference evidence="15 16" key="1">
    <citation type="submission" date="2019-05" db="EMBL/GenBank/DDBJ databases">
        <title>Panacibacter sp. strain 17mud1-8 Genome sequencing and assembly.</title>
        <authorList>
            <person name="Chhetri G."/>
        </authorList>
    </citation>
    <scope>NUCLEOTIDE SEQUENCE [LARGE SCALE GENOMIC DNA]</scope>
    <source>
        <strain evidence="15 16">17mud1-8</strain>
    </source>
</reference>
<dbReference type="InterPro" id="IPR039426">
    <property type="entry name" value="TonB-dep_rcpt-like"/>
</dbReference>
<dbReference type="PROSITE" id="PS52016">
    <property type="entry name" value="TONB_DEPENDENT_REC_3"/>
    <property type="match status" value="1"/>
</dbReference>
<dbReference type="InterPro" id="IPR008969">
    <property type="entry name" value="CarboxyPept-like_regulatory"/>
</dbReference>
<keyword evidence="16" id="KW-1185">Reference proteome</keyword>
<keyword evidence="9 10" id="KW-0998">Cell outer membrane</keyword>
<dbReference type="InterPro" id="IPR012910">
    <property type="entry name" value="Plug_dom"/>
</dbReference>
<feature type="chain" id="PRO_5020948469" evidence="12">
    <location>
        <begin position="20"/>
        <end position="893"/>
    </location>
</feature>
<dbReference type="PANTHER" id="PTHR30069">
    <property type="entry name" value="TONB-DEPENDENT OUTER MEMBRANE RECEPTOR"/>
    <property type="match status" value="1"/>
</dbReference>
<protein>
    <submittedName>
        <fullName evidence="15">SusC/RagA family TonB-linked outer membrane protein</fullName>
    </submittedName>
</protein>
<dbReference type="Pfam" id="PF07715">
    <property type="entry name" value="Plug"/>
    <property type="match status" value="1"/>
</dbReference>
<evidence type="ECO:0000259" key="14">
    <source>
        <dbReference type="Pfam" id="PF07715"/>
    </source>
</evidence>
<dbReference type="Gene3D" id="2.60.40.1120">
    <property type="entry name" value="Carboxypeptidase-like, regulatory domain"/>
    <property type="match status" value="1"/>
</dbReference>
<dbReference type="NCBIfam" id="TIGR04056">
    <property type="entry name" value="OMP_RagA_SusC"/>
    <property type="match status" value="1"/>
</dbReference>
<dbReference type="InterPro" id="IPR000531">
    <property type="entry name" value="Beta-barrel_TonB"/>
</dbReference>
<organism evidence="15 16">
    <name type="scientific">Ilyomonas limi</name>
    <dbReference type="NCBI Taxonomy" id="2575867"/>
    <lineage>
        <taxon>Bacteria</taxon>
        <taxon>Pseudomonadati</taxon>
        <taxon>Bacteroidota</taxon>
        <taxon>Chitinophagia</taxon>
        <taxon>Chitinophagales</taxon>
        <taxon>Chitinophagaceae</taxon>
        <taxon>Ilyomonas</taxon>
    </lineage>
</organism>
<keyword evidence="4 10" id="KW-0812">Transmembrane</keyword>
<evidence type="ECO:0000256" key="3">
    <source>
        <dbReference type="ARBA" id="ARBA00022452"/>
    </source>
</evidence>
<dbReference type="Gene3D" id="2.40.170.20">
    <property type="entry name" value="TonB-dependent receptor, beta-barrel domain"/>
    <property type="match status" value="1"/>
</dbReference>
<feature type="signal peptide" evidence="12">
    <location>
        <begin position="1"/>
        <end position="19"/>
    </location>
</feature>
<dbReference type="RefSeq" id="WP_137263148.1">
    <property type="nucleotide sequence ID" value="NZ_SZQL01000015.1"/>
</dbReference>
<dbReference type="EMBL" id="SZQL01000015">
    <property type="protein sequence ID" value="TKK66415.1"/>
    <property type="molecule type" value="Genomic_DNA"/>
</dbReference>
<dbReference type="InterPro" id="IPR023996">
    <property type="entry name" value="TonB-dep_OMP_SusC/RagA"/>
</dbReference>
<dbReference type="NCBIfam" id="TIGR04057">
    <property type="entry name" value="SusC_RagA_signa"/>
    <property type="match status" value="1"/>
</dbReference>
<evidence type="ECO:0000256" key="11">
    <source>
        <dbReference type="RuleBase" id="RU003357"/>
    </source>
</evidence>
<dbReference type="OrthoDB" id="9768177at2"/>
<evidence type="ECO:0000256" key="4">
    <source>
        <dbReference type="ARBA" id="ARBA00022692"/>
    </source>
</evidence>
<dbReference type="GO" id="GO:0009279">
    <property type="term" value="C:cell outer membrane"/>
    <property type="evidence" value="ECO:0007669"/>
    <property type="project" value="UniProtKB-SubCell"/>
</dbReference>
<dbReference type="GO" id="GO:0015344">
    <property type="term" value="F:siderophore uptake transmembrane transporter activity"/>
    <property type="evidence" value="ECO:0007669"/>
    <property type="project" value="TreeGrafter"/>
</dbReference>
<dbReference type="SUPFAM" id="SSF49464">
    <property type="entry name" value="Carboxypeptidase regulatory domain-like"/>
    <property type="match status" value="1"/>
</dbReference>
<dbReference type="Pfam" id="PF13715">
    <property type="entry name" value="CarbopepD_reg_2"/>
    <property type="match status" value="1"/>
</dbReference>
<evidence type="ECO:0000256" key="1">
    <source>
        <dbReference type="ARBA" id="ARBA00004571"/>
    </source>
</evidence>
<comment type="similarity">
    <text evidence="10 11">Belongs to the TonB-dependent receptor family.</text>
</comment>
<comment type="caution">
    <text evidence="15">The sequence shown here is derived from an EMBL/GenBank/DDBJ whole genome shotgun (WGS) entry which is preliminary data.</text>
</comment>
<keyword evidence="2 10" id="KW-0813">Transport</keyword>
<evidence type="ECO:0000256" key="9">
    <source>
        <dbReference type="ARBA" id="ARBA00023237"/>
    </source>
</evidence>
<accession>A0A4U3KV29</accession>
<gene>
    <name evidence="15" type="ORF">FC093_17740</name>
</gene>
<dbReference type="InterPro" id="IPR036942">
    <property type="entry name" value="Beta-barrel_TonB_sf"/>
</dbReference>
<evidence type="ECO:0000256" key="10">
    <source>
        <dbReference type="PROSITE-ProRule" id="PRU01360"/>
    </source>
</evidence>
<keyword evidence="5 12" id="KW-0732">Signal</keyword>
<name>A0A4U3KV29_9BACT</name>
<sequence>MRKNVMLLLALLCFAIAHAQQRTISGKVTDQNNEPVEGASVVVKGTKRGTSADAQGNFSIAAVPGEVLVFSSVNFAPAELTIGNETTLNVMLTRTAGQINEVVVTALGIRRSKNQLPYAAQQIGSEEVTRTRNNNVISSMSGKVAGLEIRQTNTMGGSTNIVLRGYKSFTQSNQALFVVDGMPFDNSNTNTLNQIGGRGGFDYGSAAADINPDDIESITVLKGAAATALYGSRAANGVILITTKKGRKGLGISVNSGVTIGKADKATFPEYQNQYGSGYGSANEYGSPDGNFHYFDVNGDGHPDLVVPTGQDASWGAKFDPNLQVYHWDAFFDKTSPYYGKPRPWVAAAHTPYSFLETAVSLNNSVFIEGGDDKAGFTLGYTRTNDKGILPNSKINKDLLNFSASYKVTKNLTAAASVNFSKIDGLGRYGTGYDPKNPMTNFRQWWETNVDILEQKDAYFRTKQNTTWNWLDPSDPVNGNRPAYWDNQYWNRYENYENDQRYRTYGNVSLNYKITDWLNVLGRVALDSYDEMQEERIAVGSTPAFIAGQSTQETVGEPSGYAKYNHSFREYNYDLLINFDKNLNQDLNLKALLGGNIRRTQDASNLAKTNGGIVIPHFYALSNSVNPLSPPIETQSLLEVDGVFAGATLTYKEMLVLDATLRRDRASSLPESNNTYYYPSVSGGFVFSKLLPGLKWINYGKLRANYAEVGNNAPALSVINTYTIPSPFGTHTLASVANTRNNADLKPELSKSYEVGLEASMFNNRLGFDVSYYNTKSVDQILPVQVSTATGYNYEYVNAGSIRNQGVEVSLNATPVRTKDFSWSVNLNWSKNRNKVISLFDTSNNLLIGQSQSEVTVNATLGQPYGTLRGYNFVYKNGQPVVDDDGYYTGYIS</sequence>
<keyword evidence="8" id="KW-0675">Receptor</keyword>
<evidence type="ECO:0000256" key="8">
    <source>
        <dbReference type="ARBA" id="ARBA00023170"/>
    </source>
</evidence>
<dbReference type="SUPFAM" id="SSF56935">
    <property type="entry name" value="Porins"/>
    <property type="match status" value="1"/>
</dbReference>
<dbReference type="Pfam" id="PF00593">
    <property type="entry name" value="TonB_dep_Rec_b-barrel"/>
    <property type="match status" value="1"/>
</dbReference>
<keyword evidence="7 10" id="KW-0472">Membrane</keyword>
<evidence type="ECO:0000313" key="16">
    <source>
        <dbReference type="Proteomes" id="UP000305848"/>
    </source>
</evidence>